<dbReference type="SMART" id="SM00382">
    <property type="entry name" value="AAA"/>
    <property type="match status" value="2"/>
</dbReference>
<evidence type="ECO:0000259" key="18">
    <source>
        <dbReference type="SMART" id="SM00382"/>
    </source>
</evidence>
<dbReference type="Gene3D" id="1.10.8.280">
    <property type="entry name" value="ABC transporter ATPase domain-like"/>
    <property type="match status" value="1"/>
</dbReference>
<keyword evidence="4" id="KW-0479">Metal-binding</keyword>
<keyword evidence="7" id="KW-0227">DNA damage</keyword>
<gene>
    <name evidence="19" type="ORF">F3J40_02190</name>
</gene>
<feature type="domain" description="AAA+ ATPase" evidence="18">
    <location>
        <begin position="443"/>
        <end position="689"/>
    </location>
</feature>
<keyword evidence="10" id="KW-0862">Zinc</keyword>
<dbReference type="InterPro" id="IPR041552">
    <property type="entry name" value="UvrA_DNA-bd"/>
</dbReference>
<dbReference type="GO" id="GO:0005524">
    <property type="term" value="F:ATP binding"/>
    <property type="evidence" value="ECO:0007669"/>
    <property type="project" value="UniProtKB-KW"/>
</dbReference>
<evidence type="ECO:0000256" key="11">
    <source>
        <dbReference type="ARBA" id="ARBA00022840"/>
    </source>
</evidence>
<name>A0ABX0R7L8_9GAMM</name>
<dbReference type="InterPro" id="IPR003439">
    <property type="entry name" value="ABC_transporter-like_ATP-bd"/>
</dbReference>
<comment type="caution">
    <text evidence="19">The sequence shown here is derived from an EMBL/GenBank/DDBJ whole genome shotgun (WGS) entry which is preliminary data.</text>
</comment>
<evidence type="ECO:0000256" key="16">
    <source>
        <dbReference type="ARBA" id="ARBA00039316"/>
    </source>
</evidence>
<dbReference type="SUPFAM" id="SSF52540">
    <property type="entry name" value="P-loop containing nucleoside triphosphate hydrolases"/>
    <property type="match status" value="2"/>
</dbReference>
<dbReference type="InterPro" id="IPR003593">
    <property type="entry name" value="AAA+_ATPase"/>
</dbReference>
<keyword evidence="12" id="KW-0267">Excision nuclease</keyword>
<evidence type="ECO:0000256" key="10">
    <source>
        <dbReference type="ARBA" id="ARBA00022833"/>
    </source>
</evidence>
<evidence type="ECO:0000256" key="3">
    <source>
        <dbReference type="ARBA" id="ARBA00022490"/>
    </source>
</evidence>
<keyword evidence="20" id="KW-1185">Reference proteome</keyword>
<comment type="similarity">
    <text evidence="2">Belongs to the ABC transporter superfamily. Drug exporter-2 (TC 3.A.1.117) family.</text>
</comment>
<evidence type="ECO:0000256" key="13">
    <source>
        <dbReference type="ARBA" id="ARBA00023125"/>
    </source>
</evidence>
<keyword evidence="6" id="KW-0547">Nucleotide-binding</keyword>
<dbReference type="InterPro" id="IPR017871">
    <property type="entry name" value="ABC_transporter-like_CS"/>
</dbReference>
<evidence type="ECO:0000256" key="14">
    <source>
        <dbReference type="ARBA" id="ARBA00023204"/>
    </source>
</evidence>
<dbReference type="InterPro" id="IPR027417">
    <property type="entry name" value="P-loop_NTPase"/>
</dbReference>
<evidence type="ECO:0000256" key="9">
    <source>
        <dbReference type="ARBA" id="ARBA00022771"/>
    </source>
</evidence>
<organism evidence="19 20">
    <name type="scientific">Candidatus Pantoea multigeneris</name>
    <dbReference type="NCBI Taxonomy" id="2608357"/>
    <lineage>
        <taxon>Bacteria</taxon>
        <taxon>Pseudomonadati</taxon>
        <taxon>Pseudomonadota</taxon>
        <taxon>Gammaproteobacteria</taxon>
        <taxon>Enterobacterales</taxon>
        <taxon>Erwiniaceae</taxon>
        <taxon>Pantoea</taxon>
    </lineage>
</organism>
<protein>
    <recommendedName>
        <fullName evidence="16">UvrABC system protein A</fullName>
    </recommendedName>
    <alternativeName>
        <fullName evidence="17">Excinuclease ABC subunit A</fullName>
    </alternativeName>
</protein>
<keyword evidence="13" id="KW-0238">DNA-binding</keyword>
<evidence type="ECO:0000256" key="8">
    <source>
        <dbReference type="ARBA" id="ARBA00022769"/>
    </source>
</evidence>
<dbReference type="PROSITE" id="PS00211">
    <property type="entry name" value="ABC_TRANSPORTER_1"/>
    <property type="match status" value="1"/>
</dbReference>
<keyword evidence="5" id="KW-0677">Repeat</keyword>
<sequence>MDKLIFSGIKTHNLKNIDVEILRNKITAIYGRSGAGKSSLAMSTIYQLCKNEFDAIENGSIDSHDYELSGYNGVIPATAISQRNANNNPRSTLYSYLNISLLLSLLKNNNTIPDFHDLKINNAKNSCLKCDGLGEIIRLENTKMIDHSRSLDDSPFYCWRNGELSDYYNQLLIAFCNNEKIDVSKKIDQLSDLEREKIFFGQSDKKLIFRCKHKGVMKQRRAFYIGVMIYSQKNIKMKSSTPFTSNEICDECNGSRINERTSNLNVLNISFKSFLVTPISKLIQEEIIIDQGEQLYKILSSMVKMGLGYLNLSRSIPSLSGGELQKTLFSKLLTSNINGIILVLDEISSQVNELEHDRLIEYIKYLSLNNTILLVEHNYKFIEMADIKLHIGSHAGERGGYICQDELILPFKNNNKRNKIIDLELIESLSCNNVINQSVNIPLGCVTLFRGQSGSGKSSLAKAICKQQESIYISQKIPSYSSRSTLSTITKLNILIAEFYAKETGRPIDNFIPTKLGACKVCLGLGVVKYERSYEKDIYITCQSCDGDLFDREVVETKIPVRGVSIIDAYSKEISYLIDIFTGTRFHSILKTMHELGLSHLAMKRRTQTLSGGELRRIRLCELLNKSRKTNKIMIIDEPTAGLDSETASKVLDLIYKKSSFFKAVILIEHKSEALNYIDYIVEVGPGYGLSGGKVIGQKSIFS</sequence>
<dbReference type="Pfam" id="PF00005">
    <property type="entry name" value="ABC_tran"/>
    <property type="match status" value="1"/>
</dbReference>
<evidence type="ECO:0000256" key="7">
    <source>
        <dbReference type="ARBA" id="ARBA00022763"/>
    </source>
</evidence>
<dbReference type="PANTHER" id="PTHR43152">
    <property type="entry name" value="UVRABC SYSTEM PROTEIN A"/>
    <property type="match status" value="1"/>
</dbReference>
<comment type="similarity">
    <text evidence="15">Belongs to the ABC transporter superfamily. UvrA family.</text>
</comment>
<keyword evidence="9" id="KW-0863">Zinc-finger</keyword>
<evidence type="ECO:0000256" key="2">
    <source>
        <dbReference type="ARBA" id="ARBA00006526"/>
    </source>
</evidence>
<reference evidence="19 20" key="1">
    <citation type="journal article" date="2019" name="bioRxiv">
        <title>Bacteria contribute to plant secondary compound degradation in a generalist herbivore system.</title>
        <authorList>
            <person name="Francoeur C.B."/>
            <person name="Khadempour L."/>
            <person name="Moreira-Soto R.D."/>
            <person name="Gotting K."/>
            <person name="Book A.J."/>
            <person name="Pinto-Tomas A.A."/>
            <person name="Keefover-Ring K."/>
            <person name="Currie C.R."/>
        </authorList>
    </citation>
    <scope>NUCLEOTIDE SEQUENCE [LARGE SCALE GENOMIC DNA]</scope>
    <source>
        <strain evidence="19">Acro-835</strain>
    </source>
</reference>
<dbReference type="PANTHER" id="PTHR43152:SF3">
    <property type="entry name" value="UVRABC SYSTEM PROTEIN A"/>
    <property type="match status" value="1"/>
</dbReference>
<keyword evidence="11 19" id="KW-0067">ATP-binding</keyword>
<accession>A0ABX0R7L8</accession>
<evidence type="ECO:0000256" key="17">
    <source>
        <dbReference type="ARBA" id="ARBA00042156"/>
    </source>
</evidence>
<keyword evidence="14" id="KW-0234">DNA repair</keyword>
<dbReference type="Gene3D" id="1.20.1580.10">
    <property type="entry name" value="ABC transporter ATPase like domain"/>
    <property type="match status" value="2"/>
</dbReference>
<evidence type="ECO:0000313" key="19">
    <source>
        <dbReference type="EMBL" id="NIF20428.1"/>
    </source>
</evidence>
<proteinExistence type="inferred from homology"/>
<dbReference type="RefSeq" id="WP_167012413.1">
    <property type="nucleotide sequence ID" value="NZ_VWXF01000001.1"/>
</dbReference>
<dbReference type="Gene3D" id="3.40.50.300">
    <property type="entry name" value="P-loop containing nucleotide triphosphate hydrolases"/>
    <property type="match status" value="2"/>
</dbReference>
<keyword evidence="8" id="KW-0228">DNA excision</keyword>
<evidence type="ECO:0000313" key="20">
    <source>
        <dbReference type="Proteomes" id="UP001515683"/>
    </source>
</evidence>
<keyword evidence="3" id="KW-0963">Cytoplasm</keyword>
<evidence type="ECO:0000256" key="6">
    <source>
        <dbReference type="ARBA" id="ARBA00022741"/>
    </source>
</evidence>
<dbReference type="Proteomes" id="UP001515683">
    <property type="component" value="Unassembled WGS sequence"/>
</dbReference>
<evidence type="ECO:0000256" key="4">
    <source>
        <dbReference type="ARBA" id="ARBA00022723"/>
    </source>
</evidence>
<dbReference type="Pfam" id="PF17755">
    <property type="entry name" value="UvrA_DNA-bind"/>
    <property type="match status" value="1"/>
</dbReference>
<evidence type="ECO:0000256" key="15">
    <source>
        <dbReference type="ARBA" id="ARBA00038000"/>
    </source>
</evidence>
<evidence type="ECO:0000256" key="1">
    <source>
        <dbReference type="ARBA" id="ARBA00004496"/>
    </source>
</evidence>
<evidence type="ECO:0000256" key="12">
    <source>
        <dbReference type="ARBA" id="ARBA00022881"/>
    </source>
</evidence>
<evidence type="ECO:0000256" key="5">
    <source>
        <dbReference type="ARBA" id="ARBA00022737"/>
    </source>
</evidence>
<comment type="subcellular location">
    <subcellularLocation>
        <location evidence="1">Cytoplasm</location>
    </subcellularLocation>
</comment>
<dbReference type="EMBL" id="VWXF01000001">
    <property type="protein sequence ID" value="NIF20428.1"/>
    <property type="molecule type" value="Genomic_DNA"/>
</dbReference>
<feature type="domain" description="AAA+ ATPase" evidence="18">
    <location>
        <begin position="23"/>
        <end position="397"/>
    </location>
</feature>